<gene>
    <name evidence="1" type="ORF">NM208_g12552</name>
</gene>
<comment type="caution">
    <text evidence="1">The sequence shown here is derived from an EMBL/GenBank/DDBJ whole genome shotgun (WGS) entry which is preliminary data.</text>
</comment>
<proteinExistence type="predicted"/>
<name>A0ACC1RQ08_9HYPO</name>
<reference evidence="1" key="1">
    <citation type="submission" date="2022-08" db="EMBL/GenBank/DDBJ databases">
        <title>Genome Sequence of Fusarium decemcellulare.</title>
        <authorList>
            <person name="Buettner E."/>
        </authorList>
    </citation>
    <scope>NUCLEOTIDE SEQUENCE</scope>
    <source>
        <strain evidence="1">Babe19</strain>
    </source>
</reference>
<protein>
    <submittedName>
        <fullName evidence="1">Uncharacterized protein</fullName>
    </submittedName>
</protein>
<sequence>MTTGAPGHPLQAGNITTGTLHNYGISFSGNSFQGNVFLGSLNGKPSEADCKKALFLTNPVDDRGAIITAKSRLVPEVCQWILDDPSFRNFHDETGTELLWITGGPGMGKTMMSLFLLRELETNLVPQQEDTILFYFNESLFSQSSLEALWRILETMLKDEITGKVVFLIDGLDECREDSLQPLLRKICDFIESRQQQEVSRARGQCGIHVTSAASVKMVLVSRETPDCLSNQLSRFPRVRIGAITKNGPSAVGHDPTIAAQLALEGISLGQDAATSTSGDTTQITQPLVIYIKTKVAVLSQESGFDEAFQSSLRKALHEKGDGSFLWVDLAIRLLNLYAAEYAAQLVQHHLMPTVDEMYCQFLQCIPDSMIPVTAALLQWVVVARRPLIVPELAAALTQMGFAEYGSVDTTRQIVDSCGSLLSISENEMVQIAHTSIKDLLTAESGPLWWDAELFQFHINVDDVNWDVAGYYHLRSASGCAAVNLSSLFFRPGSKTRKTWWLSYYPETTNKAAWTTPRDFNLLHLAAYLNLASVAHQLEQEGQLEARLNSRDSQGETPLGLATIMGSMDMFIFLMERGASPPLASVGHDLIELACCKGRVQIVEYLLDAGWDVNSQKQDIKWRKAAGLATRFFHGVASEALSMSSSADNHWSLYTRDMGVGQTPLHHACFFGHLSVAELLLSRGANVHAETTANWTALHVAAWTGREDCVRLLIEHGADLLGATDEGWNLMHSRRAHPEAVEFLLAAGADGLINNSEGKTAAETVGILESALIEECRETLRILQTYGTPGYVPWKPKYGANA</sequence>
<keyword evidence="2" id="KW-1185">Reference proteome</keyword>
<evidence type="ECO:0000313" key="2">
    <source>
        <dbReference type="Proteomes" id="UP001148629"/>
    </source>
</evidence>
<dbReference type="Proteomes" id="UP001148629">
    <property type="component" value="Unassembled WGS sequence"/>
</dbReference>
<accession>A0ACC1RQ08</accession>
<evidence type="ECO:0000313" key="1">
    <source>
        <dbReference type="EMBL" id="KAJ3523176.1"/>
    </source>
</evidence>
<organism evidence="1 2">
    <name type="scientific">Fusarium decemcellulare</name>
    <dbReference type="NCBI Taxonomy" id="57161"/>
    <lineage>
        <taxon>Eukaryota</taxon>
        <taxon>Fungi</taxon>
        <taxon>Dikarya</taxon>
        <taxon>Ascomycota</taxon>
        <taxon>Pezizomycotina</taxon>
        <taxon>Sordariomycetes</taxon>
        <taxon>Hypocreomycetidae</taxon>
        <taxon>Hypocreales</taxon>
        <taxon>Nectriaceae</taxon>
        <taxon>Fusarium</taxon>
        <taxon>Fusarium decemcellulare species complex</taxon>
    </lineage>
</organism>
<dbReference type="EMBL" id="JANRMS010002301">
    <property type="protein sequence ID" value="KAJ3523176.1"/>
    <property type="molecule type" value="Genomic_DNA"/>
</dbReference>